<comment type="similarity">
    <text evidence="1">Belongs to the pseudouridine synthase RluA family.</text>
</comment>
<reference evidence="5 6" key="1">
    <citation type="submission" date="2019-08" db="EMBL/GenBank/DDBJ databases">
        <title>Genome of Luteibaculum oceani JCM 18817.</title>
        <authorList>
            <person name="Bowman J.P."/>
        </authorList>
    </citation>
    <scope>NUCLEOTIDE SEQUENCE [LARGE SCALE GENOMIC DNA]</scope>
    <source>
        <strain evidence="5 6">JCM 18817</strain>
    </source>
</reference>
<sequence>MLGKKGELFHKLEFNEEEIEIPQKFTFPFNYSPHPLSVLAVDQLKTFLASENDIPYDFGIGVNSMGFGKMFGVLVVRNPDNEIGFLAAFSGQLGAQSRHHNFVPPIFDMYEQDSYFHNGMKAVSAITTEIEHLEGASEISIAKQELESVKQEAELDLKRLKKEIKAAKKERDQKRIELKNQTPEIAKRIEEELAKASKEQHFTLKKAKKYYEYKIKEAEEHLIKAKAELQAKKEERTNLSMHLQAWLFNQFDFLNAKGERRNVGDIFSETAFKIPPSGAGDCAAPKLLQFAFENGYTPLCMAEFWWGKSPASEIRQHGNYYPSCKGKCEPILGHMLAGLKVDENPMKQTDDTEVDLPILFEDEDILVVDKPAEFLAVPGKIERDSVYNRVKSWYPDLDTPWIIHRLDMSTSGLMVLAKNKKAHEFIQKQFIQRTMDKSYQALVVGKVAEDEGEINLPLVGNVTDRPRQKVCFETGKSARTLWQVLERNKNITRLALKPVTGRTHQLRVHCAHNDGLGHPIKGDDLYGKRGERLYLHAHTISFVHPTSRELVNFMAPVPF</sequence>
<gene>
    <name evidence="5" type="ORF">FRX97_10270</name>
</gene>
<protein>
    <submittedName>
        <fullName evidence="5">RluA family pseudouridine synthase</fullName>
    </submittedName>
</protein>
<dbReference type="EMBL" id="VORB01000009">
    <property type="protein sequence ID" value="TXC76987.1"/>
    <property type="molecule type" value="Genomic_DNA"/>
</dbReference>
<feature type="active site" evidence="2">
    <location>
        <position position="407"/>
    </location>
</feature>
<dbReference type="PANTHER" id="PTHR21600:SF89">
    <property type="entry name" value="RIBOSOMAL LARGE SUBUNIT PSEUDOURIDINE SYNTHASE A"/>
    <property type="match status" value="1"/>
</dbReference>
<dbReference type="GO" id="GO:0140098">
    <property type="term" value="F:catalytic activity, acting on RNA"/>
    <property type="evidence" value="ECO:0007669"/>
    <property type="project" value="UniProtKB-ARBA"/>
</dbReference>
<proteinExistence type="inferred from homology"/>
<feature type="coiled-coil region" evidence="3">
    <location>
        <begin position="143"/>
        <end position="177"/>
    </location>
</feature>
<dbReference type="NCBIfam" id="TIGR00005">
    <property type="entry name" value="rluA_subfam"/>
    <property type="match status" value="1"/>
</dbReference>
<keyword evidence="3" id="KW-0175">Coiled coil</keyword>
<dbReference type="InterPro" id="IPR006145">
    <property type="entry name" value="PsdUridine_synth_RsuA/RluA"/>
</dbReference>
<dbReference type="GO" id="GO:0003723">
    <property type="term" value="F:RNA binding"/>
    <property type="evidence" value="ECO:0007669"/>
    <property type="project" value="InterPro"/>
</dbReference>
<evidence type="ECO:0000256" key="3">
    <source>
        <dbReference type="SAM" id="Coils"/>
    </source>
</evidence>
<name>A0A5C6UUI8_9FLAO</name>
<dbReference type="InterPro" id="IPR006225">
    <property type="entry name" value="PsdUridine_synth_RluC/D"/>
</dbReference>
<dbReference type="CDD" id="cd02869">
    <property type="entry name" value="PseudoU_synth_RluA_like"/>
    <property type="match status" value="1"/>
</dbReference>
<dbReference type="RefSeq" id="WP_147015125.1">
    <property type="nucleotide sequence ID" value="NZ_VORB01000009.1"/>
</dbReference>
<dbReference type="GO" id="GO:0000455">
    <property type="term" value="P:enzyme-directed rRNA pseudouridine synthesis"/>
    <property type="evidence" value="ECO:0007669"/>
    <property type="project" value="TreeGrafter"/>
</dbReference>
<evidence type="ECO:0000313" key="5">
    <source>
        <dbReference type="EMBL" id="TXC76987.1"/>
    </source>
</evidence>
<dbReference type="InterPro" id="IPR050188">
    <property type="entry name" value="RluA_PseudoU_synthase"/>
</dbReference>
<dbReference type="Pfam" id="PF00849">
    <property type="entry name" value="PseudoU_synth_2"/>
    <property type="match status" value="1"/>
</dbReference>
<dbReference type="PANTHER" id="PTHR21600">
    <property type="entry name" value="MITOCHONDRIAL RNA PSEUDOURIDINE SYNTHASE"/>
    <property type="match status" value="1"/>
</dbReference>
<organism evidence="5 6">
    <name type="scientific">Luteibaculum oceani</name>
    <dbReference type="NCBI Taxonomy" id="1294296"/>
    <lineage>
        <taxon>Bacteria</taxon>
        <taxon>Pseudomonadati</taxon>
        <taxon>Bacteroidota</taxon>
        <taxon>Flavobacteriia</taxon>
        <taxon>Flavobacteriales</taxon>
        <taxon>Luteibaculaceae</taxon>
        <taxon>Luteibaculum</taxon>
    </lineage>
</organism>
<evidence type="ECO:0000313" key="6">
    <source>
        <dbReference type="Proteomes" id="UP000321168"/>
    </source>
</evidence>
<evidence type="ECO:0000259" key="4">
    <source>
        <dbReference type="Pfam" id="PF00849"/>
    </source>
</evidence>
<keyword evidence="6" id="KW-1185">Reference proteome</keyword>
<dbReference type="OrthoDB" id="9807829at2"/>
<dbReference type="InterPro" id="IPR006224">
    <property type="entry name" value="PsdUridine_synth_RluA-like_CS"/>
</dbReference>
<comment type="caution">
    <text evidence="5">The sequence shown here is derived from an EMBL/GenBank/DDBJ whole genome shotgun (WGS) entry which is preliminary data.</text>
</comment>
<dbReference type="Proteomes" id="UP000321168">
    <property type="component" value="Unassembled WGS sequence"/>
</dbReference>
<accession>A0A5C6UUI8</accession>
<dbReference type="GO" id="GO:0009982">
    <property type="term" value="F:pseudouridine synthase activity"/>
    <property type="evidence" value="ECO:0007669"/>
    <property type="project" value="InterPro"/>
</dbReference>
<evidence type="ECO:0000256" key="1">
    <source>
        <dbReference type="ARBA" id="ARBA00010876"/>
    </source>
</evidence>
<dbReference type="Gene3D" id="3.30.2350.10">
    <property type="entry name" value="Pseudouridine synthase"/>
    <property type="match status" value="1"/>
</dbReference>
<dbReference type="InterPro" id="IPR020103">
    <property type="entry name" value="PsdUridine_synth_cat_dom_sf"/>
</dbReference>
<evidence type="ECO:0000256" key="2">
    <source>
        <dbReference type="PIRSR" id="PIRSR606225-1"/>
    </source>
</evidence>
<dbReference type="AlphaFoldDB" id="A0A5C6UUI8"/>
<dbReference type="SUPFAM" id="SSF55120">
    <property type="entry name" value="Pseudouridine synthase"/>
    <property type="match status" value="1"/>
</dbReference>
<dbReference type="PROSITE" id="PS01129">
    <property type="entry name" value="PSI_RLU"/>
    <property type="match status" value="1"/>
</dbReference>
<feature type="domain" description="Pseudouridine synthase RsuA/RluA-like" evidence="4">
    <location>
        <begin position="364"/>
        <end position="512"/>
    </location>
</feature>